<accession>A0A087UVJ3</accession>
<dbReference type="OrthoDB" id="20839at2759"/>
<dbReference type="AlphaFoldDB" id="A0A087UVJ3"/>
<proteinExistence type="predicted"/>
<evidence type="ECO:0000313" key="2">
    <source>
        <dbReference type="Proteomes" id="UP000054359"/>
    </source>
</evidence>
<organism evidence="1 2">
    <name type="scientific">Stegodyphus mimosarum</name>
    <name type="common">African social velvet spider</name>
    <dbReference type="NCBI Taxonomy" id="407821"/>
    <lineage>
        <taxon>Eukaryota</taxon>
        <taxon>Metazoa</taxon>
        <taxon>Ecdysozoa</taxon>
        <taxon>Arthropoda</taxon>
        <taxon>Chelicerata</taxon>
        <taxon>Arachnida</taxon>
        <taxon>Araneae</taxon>
        <taxon>Araneomorphae</taxon>
        <taxon>Entelegynae</taxon>
        <taxon>Eresoidea</taxon>
        <taxon>Eresidae</taxon>
        <taxon>Stegodyphus</taxon>
    </lineage>
</organism>
<protein>
    <submittedName>
        <fullName evidence="1">Protein Jade-3</fullName>
    </submittedName>
</protein>
<dbReference type="STRING" id="407821.A0A087UVJ3"/>
<gene>
    <name evidence="1" type="ORF">X975_04186</name>
</gene>
<reference evidence="1 2" key="1">
    <citation type="submission" date="2013-11" db="EMBL/GenBank/DDBJ databases">
        <title>Genome sequencing of Stegodyphus mimosarum.</title>
        <authorList>
            <person name="Bechsgaard J."/>
        </authorList>
    </citation>
    <scope>NUCLEOTIDE SEQUENCE [LARGE SCALE GENOMIC DNA]</scope>
</reference>
<sequence>MKLPDNEPLTPDDYWLIEDSWKPEWERGVQVPVYPEALPEPHIRVLRKRNKEANFKL</sequence>
<dbReference type="Proteomes" id="UP000054359">
    <property type="component" value="Unassembled WGS sequence"/>
</dbReference>
<evidence type="ECO:0000313" key="1">
    <source>
        <dbReference type="EMBL" id="KFM81382.1"/>
    </source>
</evidence>
<keyword evidence="2" id="KW-1185">Reference proteome</keyword>
<feature type="non-terminal residue" evidence="1">
    <location>
        <position position="57"/>
    </location>
</feature>
<dbReference type="EMBL" id="KK121845">
    <property type="protein sequence ID" value="KFM81382.1"/>
    <property type="molecule type" value="Genomic_DNA"/>
</dbReference>
<name>A0A087UVJ3_STEMI</name>